<dbReference type="PANTHER" id="PTHR42718:SF46">
    <property type="entry name" value="BLR6921 PROTEIN"/>
    <property type="match status" value="1"/>
</dbReference>
<evidence type="ECO:0000256" key="3">
    <source>
        <dbReference type="ARBA" id="ARBA00022475"/>
    </source>
</evidence>
<proteinExistence type="predicted"/>
<name>A0A840P925_9ACTN</name>
<comment type="subcellular location">
    <subcellularLocation>
        <location evidence="1">Cell membrane</location>
        <topology evidence="1">Multi-pass membrane protein</topology>
    </subcellularLocation>
</comment>
<feature type="transmembrane region" description="Helical" evidence="7">
    <location>
        <begin position="79"/>
        <end position="101"/>
    </location>
</feature>
<keyword evidence="4 7" id="KW-0812">Transmembrane</keyword>
<feature type="transmembrane region" description="Helical" evidence="7">
    <location>
        <begin position="369"/>
        <end position="386"/>
    </location>
</feature>
<dbReference type="InterPro" id="IPR036259">
    <property type="entry name" value="MFS_trans_sf"/>
</dbReference>
<dbReference type="PROSITE" id="PS50850">
    <property type="entry name" value="MFS"/>
    <property type="match status" value="1"/>
</dbReference>
<dbReference type="AlphaFoldDB" id="A0A840P925"/>
<dbReference type="Gene3D" id="1.20.1250.20">
    <property type="entry name" value="MFS general substrate transporter like domains"/>
    <property type="match status" value="1"/>
</dbReference>
<dbReference type="Proteomes" id="UP000578449">
    <property type="component" value="Unassembled WGS sequence"/>
</dbReference>
<evidence type="ECO:0000256" key="4">
    <source>
        <dbReference type="ARBA" id="ARBA00022692"/>
    </source>
</evidence>
<gene>
    <name evidence="9" type="ORF">HNP84_005243</name>
</gene>
<sequence>MDNTVVVNAVPTISADLGMSSDDAAWVTTGFILAFSCLMLAGGRMTDVYGCRATFAAGMVVYTAASALCGLAWNAPVLIAGRLLQGAGAAIALPASQVMVTIARTDRQRSRGLIVWSAASTAALALGGPIGGAIVEYAPWGWIFLINVLPGVLAVILSLVLVEDTGPRTRRPLDLPGVLASAVLVFALFHALESGPAAAPLTLAAVALTALVLIERRTRDPMLDLRLLRNGVFVGGLLAQTLNGMGFAALLYYSASFMQIYLGFSPTKAALVMLPAAGVVLILTPVASWLATTIGPRLTVGGGMALMALGVSLFSGLTRAHDFADLMPGVLTVGAGAALCMPLLMYVLKSVPEQTAGVASGVINMFREMSAAFGIAIVGLLIHHIPAPGAGTATMEAFRDTASSGYLLTAALLLLGAVAAALTLPPRTSRARVTRPDVRSSSA</sequence>
<feature type="transmembrane region" description="Helical" evidence="7">
    <location>
        <begin position="113"/>
        <end position="134"/>
    </location>
</feature>
<feature type="transmembrane region" description="Helical" evidence="7">
    <location>
        <begin position="406"/>
        <end position="425"/>
    </location>
</feature>
<dbReference type="EMBL" id="JACHGN010000011">
    <property type="protein sequence ID" value="MBB5135499.1"/>
    <property type="molecule type" value="Genomic_DNA"/>
</dbReference>
<dbReference type="SUPFAM" id="SSF103473">
    <property type="entry name" value="MFS general substrate transporter"/>
    <property type="match status" value="1"/>
</dbReference>
<evidence type="ECO:0000313" key="9">
    <source>
        <dbReference type="EMBL" id="MBB5135499.1"/>
    </source>
</evidence>
<dbReference type="CDD" id="cd17321">
    <property type="entry name" value="MFS_MMR_MDR_like"/>
    <property type="match status" value="1"/>
</dbReference>
<comment type="caution">
    <text evidence="9">The sequence shown here is derived from an EMBL/GenBank/DDBJ whole genome shotgun (WGS) entry which is preliminary data.</text>
</comment>
<accession>A0A840P925</accession>
<keyword evidence="2" id="KW-0813">Transport</keyword>
<feature type="transmembrane region" description="Helical" evidence="7">
    <location>
        <begin position="198"/>
        <end position="215"/>
    </location>
</feature>
<dbReference type="Gene3D" id="1.20.1720.10">
    <property type="entry name" value="Multidrug resistance protein D"/>
    <property type="match status" value="1"/>
</dbReference>
<dbReference type="GO" id="GO:0005886">
    <property type="term" value="C:plasma membrane"/>
    <property type="evidence" value="ECO:0007669"/>
    <property type="project" value="UniProtKB-SubCell"/>
</dbReference>
<keyword evidence="6 7" id="KW-0472">Membrane</keyword>
<dbReference type="InterPro" id="IPR011701">
    <property type="entry name" value="MFS"/>
</dbReference>
<organism evidence="9 10">
    <name type="scientific">Thermocatellispora tengchongensis</name>
    <dbReference type="NCBI Taxonomy" id="1073253"/>
    <lineage>
        <taxon>Bacteria</taxon>
        <taxon>Bacillati</taxon>
        <taxon>Actinomycetota</taxon>
        <taxon>Actinomycetes</taxon>
        <taxon>Streptosporangiales</taxon>
        <taxon>Streptosporangiaceae</taxon>
        <taxon>Thermocatellispora</taxon>
    </lineage>
</organism>
<feature type="transmembrane region" description="Helical" evidence="7">
    <location>
        <begin position="140"/>
        <end position="161"/>
    </location>
</feature>
<keyword evidence="3" id="KW-1003">Cell membrane</keyword>
<evidence type="ECO:0000259" key="8">
    <source>
        <dbReference type="PROSITE" id="PS50850"/>
    </source>
</evidence>
<evidence type="ECO:0000256" key="6">
    <source>
        <dbReference type="ARBA" id="ARBA00023136"/>
    </source>
</evidence>
<feature type="transmembrane region" description="Helical" evidence="7">
    <location>
        <begin position="173"/>
        <end position="192"/>
    </location>
</feature>
<protein>
    <submittedName>
        <fullName evidence="9">EmrB/QacA subfamily drug resistance transporter</fullName>
    </submittedName>
</protein>
<reference evidence="9 10" key="1">
    <citation type="submission" date="2020-08" db="EMBL/GenBank/DDBJ databases">
        <title>Genomic Encyclopedia of Type Strains, Phase IV (KMG-IV): sequencing the most valuable type-strain genomes for metagenomic binning, comparative biology and taxonomic classification.</title>
        <authorList>
            <person name="Goeker M."/>
        </authorList>
    </citation>
    <scope>NUCLEOTIDE SEQUENCE [LARGE SCALE GENOMIC DNA]</scope>
    <source>
        <strain evidence="9 10">DSM 45615</strain>
    </source>
</reference>
<evidence type="ECO:0000256" key="2">
    <source>
        <dbReference type="ARBA" id="ARBA00022448"/>
    </source>
</evidence>
<feature type="transmembrane region" description="Helical" evidence="7">
    <location>
        <begin position="53"/>
        <end position="73"/>
    </location>
</feature>
<feature type="transmembrane region" description="Helical" evidence="7">
    <location>
        <begin position="227"/>
        <end position="252"/>
    </location>
</feature>
<keyword evidence="5 7" id="KW-1133">Transmembrane helix</keyword>
<dbReference type="Pfam" id="PF07690">
    <property type="entry name" value="MFS_1"/>
    <property type="match status" value="1"/>
</dbReference>
<dbReference type="PANTHER" id="PTHR42718">
    <property type="entry name" value="MAJOR FACILITATOR SUPERFAMILY MULTIDRUG TRANSPORTER MFSC"/>
    <property type="match status" value="1"/>
</dbReference>
<feature type="transmembrane region" description="Helical" evidence="7">
    <location>
        <begin position="24"/>
        <end position="41"/>
    </location>
</feature>
<feature type="transmembrane region" description="Helical" evidence="7">
    <location>
        <begin position="272"/>
        <end position="291"/>
    </location>
</feature>
<evidence type="ECO:0000256" key="7">
    <source>
        <dbReference type="SAM" id="Phobius"/>
    </source>
</evidence>
<feature type="transmembrane region" description="Helical" evidence="7">
    <location>
        <begin position="298"/>
        <end position="317"/>
    </location>
</feature>
<evidence type="ECO:0000313" key="10">
    <source>
        <dbReference type="Proteomes" id="UP000578449"/>
    </source>
</evidence>
<feature type="domain" description="Major facilitator superfamily (MFS) profile" evidence="8">
    <location>
        <begin position="1"/>
        <end position="428"/>
    </location>
</feature>
<feature type="transmembrane region" description="Helical" evidence="7">
    <location>
        <begin position="329"/>
        <end position="348"/>
    </location>
</feature>
<dbReference type="GO" id="GO:0022857">
    <property type="term" value="F:transmembrane transporter activity"/>
    <property type="evidence" value="ECO:0007669"/>
    <property type="project" value="InterPro"/>
</dbReference>
<evidence type="ECO:0000256" key="1">
    <source>
        <dbReference type="ARBA" id="ARBA00004651"/>
    </source>
</evidence>
<evidence type="ECO:0000256" key="5">
    <source>
        <dbReference type="ARBA" id="ARBA00022989"/>
    </source>
</evidence>
<keyword evidence="10" id="KW-1185">Reference proteome</keyword>
<dbReference type="InterPro" id="IPR020846">
    <property type="entry name" value="MFS_dom"/>
</dbReference>